<gene>
    <name evidence="2" type="ORF">MACK_000413</name>
</gene>
<proteinExistence type="predicted"/>
<feature type="compositionally biased region" description="Polar residues" evidence="1">
    <location>
        <begin position="345"/>
        <end position="356"/>
    </location>
</feature>
<dbReference type="GO" id="GO:0000175">
    <property type="term" value="F:3'-5'-RNA exonuclease activity"/>
    <property type="evidence" value="ECO:0007669"/>
    <property type="project" value="TreeGrafter"/>
</dbReference>
<feature type="region of interest" description="Disordered" evidence="1">
    <location>
        <begin position="542"/>
        <end position="568"/>
    </location>
</feature>
<dbReference type="AlphaFoldDB" id="A0A976M9F6"/>
<dbReference type="SUPFAM" id="SSF56219">
    <property type="entry name" value="DNase I-like"/>
    <property type="match status" value="1"/>
</dbReference>
<accession>A0A976M9F6</accession>
<evidence type="ECO:0000313" key="3">
    <source>
        <dbReference type="Proteomes" id="UP000244811"/>
    </source>
</evidence>
<feature type="region of interest" description="Disordered" evidence="1">
    <location>
        <begin position="344"/>
        <end position="365"/>
    </location>
</feature>
<organism evidence="2 3">
    <name type="scientific">Theileria orientalis</name>
    <dbReference type="NCBI Taxonomy" id="68886"/>
    <lineage>
        <taxon>Eukaryota</taxon>
        <taxon>Sar</taxon>
        <taxon>Alveolata</taxon>
        <taxon>Apicomplexa</taxon>
        <taxon>Aconoidasida</taxon>
        <taxon>Piroplasmida</taxon>
        <taxon>Theileriidae</taxon>
        <taxon>Theileria</taxon>
    </lineage>
</organism>
<dbReference type="Gene3D" id="3.60.10.10">
    <property type="entry name" value="Endonuclease/exonuclease/phosphatase"/>
    <property type="match status" value="2"/>
</dbReference>
<reference evidence="2" key="1">
    <citation type="submission" date="2022-07" db="EMBL/GenBank/DDBJ databases">
        <title>Evaluation of T. orientalis genome assembly methods using nanopore sequencing and analysis of variation between genomes.</title>
        <authorList>
            <person name="Yam J."/>
            <person name="Micallef M.L."/>
            <person name="Liu M."/>
            <person name="Djordjevic S.P."/>
            <person name="Bogema D.R."/>
            <person name="Jenkins C."/>
        </authorList>
    </citation>
    <scope>NUCLEOTIDE SEQUENCE</scope>
    <source>
        <strain evidence="2">Goon Nure</strain>
    </source>
</reference>
<feature type="compositionally biased region" description="Low complexity" evidence="1">
    <location>
        <begin position="545"/>
        <end position="568"/>
    </location>
</feature>
<sequence>MSPACVMQSINHKLPNEFINENKIENHNSSLSTNNIGITTNIGFNTDNFGISTNNLRTDNHGISSLMMKSNHGIDSNHGMNVNLHTRATHLLKEDAEQSSVKQQDEESAIMGNELYPSEDSQLTRYWYYPQTKTPNHDSINFKSFQVMTFNTLAQSLVDHKYVENDQTTMSWTKRRHEIYKVIQDGGCDIVCLQEIDELDYINFFKEKVEELGYESVYKRKLQNRLDGVLTLYKKDRYELVMKRELNFSSEQEEYDKPQVALIVVLKDLYTTANKIAGATSDVTMSSDTNGGSVSSGTVNGAVEDILIVANTHLIFNKSRGDIKLYQLCRLLAGLKQTYDEVMPNASNKGTTKSEASVTSGTSSGTTGGTLLPNVLLCGDLNITPQSLMYNFLFHGFAPLKHTNPRCISGQYLMFDKTYLTSSSGHNESGETMGSVRHYVSDVYGPDECMDIVQDYASSVNNSVNSVEKGFDRSFSGVPPGQGNWYEGVLNQLNRAYFSKRPDHVNSSHVAEFLELINNTVITEKECAGLADELAKKLHAVSSRSSGTTGNTKSIGSSTGSSTGNSIGVSANIGNRGIAKSNMDHNGNISAVKSSASAYKVDEVNDDHGTFTGVIDPADGTVAAHVGADPGDSASFVDDANVNSDHTAVTRSSTGNTSSFDGGDEVIYCPLKLSSAYSVDDGFNCEPAFTAFHGWQKGCVDYICYNPDHTLLEGIYEMPLYTQVRQNGDLPHKKWPASDHFSLISQFKRIK</sequence>
<protein>
    <recommendedName>
        <fullName evidence="4">Endonuclease/exonuclease/phosphatase domain-containing protein</fullName>
    </recommendedName>
</protein>
<dbReference type="PANTHER" id="PTHR12121:SF34">
    <property type="entry name" value="PROTEIN ANGEL"/>
    <property type="match status" value="1"/>
</dbReference>
<dbReference type="InterPro" id="IPR036691">
    <property type="entry name" value="Endo/exonu/phosph_ase_sf"/>
</dbReference>
<name>A0A976M9F6_THEOR</name>
<dbReference type="InterPro" id="IPR050410">
    <property type="entry name" value="CCR4/nocturin_mRNA_transcr"/>
</dbReference>
<dbReference type="PANTHER" id="PTHR12121">
    <property type="entry name" value="CARBON CATABOLITE REPRESSOR PROTEIN 4"/>
    <property type="match status" value="1"/>
</dbReference>
<evidence type="ECO:0000313" key="2">
    <source>
        <dbReference type="EMBL" id="UKK00341.2"/>
    </source>
</evidence>
<dbReference type="Proteomes" id="UP000244811">
    <property type="component" value="Chromosome 1"/>
</dbReference>
<evidence type="ECO:0000256" key="1">
    <source>
        <dbReference type="SAM" id="MobiDB-lite"/>
    </source>
</evidence>
<evidence type="ECO:0008006" key="4">
    <source>
        <dbReference type="Google" id="ProtNLM"/>
    </source>
</evidence>
<dbReference type="EMBL" id="CP056069">
    <property type="protein sequence ID" value="UKK00341.2"/>
    <property type="molecule type" value="Genomic_DNA"/>
</dbReference>